<proteinExistence type="predicted"/>
<protein>
    <submittedName>
        <fullName evidence="2">Cellulose biosynthesis protein BcsF</fullName>
    </submittedName>
</protein>
<dbReference type="Proteomes" id="UP000219788">
    <property type="component" value="Unassembled WGS sequence"/>
</dbReference>
<sequence>MITITDILQLIALCALVMLPAGFYLHRRCPHPLRSLRQRLMPTRYLKPVTVLHRRPLSATVDKHGKTH</sequence>
<accession>A0A2A7TZ27</accession>
<evidence type="ECO:0000313" key="3">
    <source>
        <dbReference type="Proteomes" id="UP000219788"/>
    </source>
</evidence>
<dbReference type="Pfam" id="PF11120">
    <property type="entry name" value="CBP_BcsF"/>
    <property type="match status" value="1"/>
</dbReference>
<dbReference type="OrthoDB" id="6469731at2"/>
<dbReference type="EMBL" id="PDDV01000013">
    <property type="protein sequence ID" value="PEH71291.1"/>
    <property type="molecule type" value="Genomic_DNA"/>
</dbReference>
<reference evidence="3" key="1">
    <citation type="submission" date="2017-09" db="EMBL/GenBank/DDBJ databases">
        <title>FDA dAtabase for Regulatory Grade micrObial Sequences (FDA-ARGOS): Supporting development and validation of Infectious Disease Dx tests.</title>
        <authorList>
            <person name="Goldberg B."/>
            <person name="Campos J."/>
            <person name="Tallon L."/>
            <person name="Sadzewicz L."/>
            <person name="Ott S."/>
            <person name="Zhao X."/>
            <person name="Nagaraj S."/>
            <person name="Vavikolanu K."/>
            <person name="Aluvathingal J."/>
            <person name="Nadendla S."/>
            <person name="Geyer C."/>
            <person name="Sichtig H."/>
        </authorList>
    </citation>
    <scope>NUCLEOTIDE SEQUENCE [LARGE SCALE GENOMIC DNA]</scope>
    <source>
        <strain evidence="3">FDAARGOS_370</strain>
    </source>
</reference>
<gene>
    <name evidence="2" type="primary">bcsF</name>
    <name evidence="2" type="ORF">CRM76_04720</name>
</gene>
<feature type="transmembrane region" description="Helical" evidence="1">
    <location>
        <begin position="6"/>
        <end position="25"/>
    </location>
</feature>
<dbReference type="InterPro" id="IPR019995">
    <property type="entry name" value="Cellulose_BcsF/YhjT"/>
</dbReference>
<keyword evidence="1" id="KW-0812">Transmembrane</keyword>
<dbReference type="NCBIfam" id="TIGR03493">
    <property type="entry name" value="cellullose_BcsF"/>
    <property type="match status" value="1"/>
</dbReference>
<evidence type="ECO:0000313" key="2">
    <source>
        <dbReference type="EMBL" id="PEH71291.1"/>
    </source>
</evidence>
<comment type="caution">
    <text evidence="2">The sequence shown here is derived from an EMBL/GenBank/DDBJ whole genome shotgun (WGS) entry which is preliminary data.</text>
</comment>
<dbReference type="AlphaFoldDB" id="A0A2A7TZ27"/>
<keyword evidence="1" id="KW-0472">Membrane</keyword>
<evidence type="ECO:0000256" key="1">
    <source>
        <dbReference type="SAM" id="Phobius"/>
    </source>
</evidence>
<dbReference type="RefSeq" id="WP_005290815.1">
    <property type="nucleotide sequence ID" value="NZ_AP028090.1"/>
</dbReference>
<name>A0A2A7TZ27_EDWTA</name>
<keyword evidence="1" id="KW-1133">Transmembrane helix</keyword>
<organism evidence="2 3">
    <name type="scientific">Edwardsiella tarda</name>
    <dbReference type="NCBI Taxonomy" id="636"/>
    <lineage>
        <taxon>Bacteria</taxon>
        <taxon>Pseudomonadati</taxon>
        <taxon>Pseudomonadota</taxon>
        <taxon>Gammaproteobacteria</taxon>
        <taxon>Enterobacterales</taxon>
        <taxon>Hafniaceae</taxon>
        <taxon>Edwardsiella</taxon>
    </lineage>
</organism>